<proteinExistence type="inferred from homology"/>
<dbReference type="SMART" id="SM00278">
    <property type="entry name" value="HhH1"/>
    <property type="match status" value="2"/>
</dbReference>
<dbReference type="InterPro" id="IPR010994">
    <property type="entry name" value="RuvA_2-like"/>
</dbReference>
<dbReference type="SUPFAM" id="SSF50249">
    <property type="entry name" value="Nucleic acid-binding proteins"/>
    <property type="match status" value="1"/>
</dbReference>
<comment type="caution">
    <text evidence="6">Lacks conserved residue(s) required for the propagation of feature annotation.</text>
</comment>
<dbReference type="GO" id="GO:0005737">
    <property type="term" value="C:cytoplasm"/>
    <property type="evidence" value="ECO:0007669"/>
    <property type="project" value="UniProtKB-SubCell"/>
</dbReference>
<comment type="caution">
    <text evidence="8">The sequence shown here is derived from an EMBL/GenBank/DDBJ whole genome shotgun (WGS) entry which is preliminary data.</text>
</comment>
<comment type="subcellular location">
    <subcellularLocation>
        <location evidence="6">Cytoplasm</location>
    </subcellularLocation>
</comment>
<comment type="function">
    <text evidence="6">The RuvA-RuvB-RuvC complex processes Holliday junction (HJ) DNA during genetic recombination and DNA repair, while the RuvA-RuvB complex plays an important role in the rescue of blocked DNA replication forks via replication fork reversal (RFR). RuvA specifically binds to HJ cruciform DNA, conferring on it an open structure. The RuvB hexamer acts as an ATP-dependent pump, pulling dsDNA into and through the RuvAB complex. HJ branch migration allows RuvC to scan DNA until it finds its consensus sequence, where it cleaves and resolves the cruciform DNA.</text>
</comment>
<evidence type="ECO:0000313" key="8">
    <source>
        <dbReference type="EMBL" id="GAJ46231.1"/>
    </source>
</evidence>
<comment type="similarity">
    <text evidence="6">Belongs to the RuvA family.</text>
</comment>
<dbReference type="GO" id="GO:0005524">
    <property type="term" value="F:ATP binding"/>
    <property type="evidence" value="ECO:0007669"/>
    <property type="project" value="InterPro"/>
</dbReference>
<dbReference type="Gene3D" id="1.10.8.10">
    <property type="entry name" value="DNA helicase RuvA subunit, C-terminal domain"/>
    <property type="match status" value="1"/>
</dbReference>
<keyword evidence="4 6" id="KW-0233">DNA recombination</keyword>
<keyword evidence="5 6" id="KW-0234">DNA repair</keyword>
<dbReference type="Pfam" id="PF14520">
    <property type="entry name" value="HHH_5"/>
    <property type="match status" value="1"/>
</dbReference>
<dbReference type="STRING" id="1427503.HE1_00557"/>
<dbReference type="NCBIfam" id="TIGR00084">
    <property type="entry name" value="ruvA"/>
    <property type="match status" value="1"/>
</dbReference>
<dbReference type="AlphaFoldDB" id="A0A023DXR8"/>
<name>A0A023DXR8_9PROT</name>
<feature type="region of interest" description="Domain III" evidence="6">
    <location>
        <begin position="142"/>
        <end position="190"/>
    </location>
</feature>
<organism evidence="8 9">
    <name type="scientific">Holospora elegans E1</name>
    <dbReference type="NCBI Taxonomy" id="1427503"/>
    <lineage>
        <taxon>Bacteria</taxon>
        <taxon>Pseudomonadati</taxon>
        <taxon>Pseudomonadota</taxon>
        <taxon>Alphaproteobacteria</taxon>
        <taxon>Holosporales</taxon>
        <taxon>Holosporaceae</taxon>
        <taxon>Holospora</taxon>
    </lineage>
</organism>
<dbReference type="GO" id="GO:0009378">
    <property type="term" value="F:four-way junction helicase activity"/>
    <property type="evidence" value="ECO:0007669"/>
    <property type="project" value="InterPro"/>
</dbReference>
<accession>A0A023DXR8</accession>
<protein>
    <recommendedName>
        <fullName evidence="6">Holliday junction branch migration complex subunit RuvA</fullName>
    </recommendedName>
</protein>
<evidence type="ECO:0000256" key="3">
    <source>
        <dbReference type="ARBA" id="ARBA00023125"/>
    </source>
</evidence>
<evidence type="ECO:0000256" key="1">
    <source>
        <dbReference type="ARBA" id="ARBA00022490"/>
    </source>
</evidence>
<dbReference type="GO" id="GO:0000400">
    <property type="term" value="F:four-way junction DNA binding"/>
    <property type="evidence" value="ECO:0007669"/>
    <property type="project" value="UniProtKB-UniRule"/>
</dbReference>
<feature type="domain" description="Helix-hairpin-helix DNA-binding motif class 1" evidence="7">
    <location>
        <begin position="106"/>
        <end position="125"/>
    </location>
</feature>
<evidence type="ECO:0000313" key="9">
    <source>
        <dbReference type="Proteomes" id="UP000024842"/>
    </source>
</evidence>
<dbReference type="InterPro" id="IPR000085">
    <property type="entry name" value="RuvA"/>
</dbReference>
<keyword evidence="8" id="KW-0347">Helicase</keyword>
<dbReference type="Pfam" id="PF07499">
    <property type="entry name" value="RuvA_C"/>
    <property type="match status" value="1"/>
</dbReference>
<keyword evidence="1 6" id="KW-0963">Cytoplasm</keyword>
<evidence type="ECO:0000256" key="4">
    <source>
        <dbReference type="ARBA" id="ARBA00023172"/>
    </source>
</evidence>
<dbReference type="InterPro" id="IPR011114">
    <property type="entry name" value="RuvA_C"/>
</dbReference>
<dbReference type="Pfam" id="PF01330">
    <property type="entry name" value="RuvA_N"/>
    <property type="match status" value="1"/>
</dbReference>
<dbReference type="GO" id="GO:0006281">
    <property type="term" value="P:DNA repair"/>
    <property type="evidence" value="ECO:0007669"/>
    <property type="project" value="UniProtKB-UniRule"/>
</dbReference>
<dbReference type="OrthoDB" id="5293449at2"/>
<keyword evidence="9" id="KW-1185">Reference proteome</keyword>
<gene>
    <name evidence="6" type="primary">ruvA</name>
    <name evidence="8" type="ORF">HE1_00557</name>
</gene>
<keyword evidence="2 6" id="KW-0227">DNA damage</keyword>
<keyword evidence="3 6" id="KW-0238">DNA-binding</keyword>
<evidence type="ECO:0000259" key="7">
    <source>
        <dbReference type="SMART" id="SM00278"/>
    </source>
</evidence>
<dbReference type="GO" id="GO:0048476">
    <property type="term" value="C:Holliday junction resolvase complex"/>
    <property type="evidence" value="ECO:0007669"/>
    <property type="project" value="UniProtKB-UniRule"/>
</dbReference>
<dbReference type="HAMAP" id="MF_00031">
    <property type="entry name" value="DNA_HJ_migration_RuvA"/>
    <property type="match status" value="1"/>
</dbReference>
<dbReference type="GO" id="GO:0009379">
    <property type="term" value="C:Holliday junction helicase complex"/>
    <property type="evidence" value="ECO:0007669"/>
    <property type="project" value="InterPro"/>
</dbReference>
<dbReference type="EMBL" id="BAUP01000073">
    <property type="protein sequence ID" value="GAJ46231.1"/>
    <property type="molecule type" value="Genomic_DNA"/>
</dbReference>
<keyword evidence="8" id="KW-0067">ATP-binding</keyword>
<comment type="domain">
    <text evidence="6">Has three domains with a flexible linker between the domains II and III and assumes an 'L' shape. Domain III is highly mobile and contacts RuvB.</text>
</comment>
<dbReference type="Gene3D" id="1.10.150.20">
    <property type="entry name" value="5' to 3' exonuclease, C-terminal subdomain"/>
    <property type="match status" value="1"/>
</dbReference>
<dbReference type="CDD" id="cd14332">
    <property type="entry name" value="UBA_RuvA_C"/>
    <property type="match status" value="1"/>
</dbReference>
<dbReference type="Proteomes" id="UP000024842">
    <property type="component" value="Unassembled WGS sequence"/>
</dbReference>
<feature type="domain" description="Helix-hairpin-helix DNA-binding motif class 1" evidence="7">
    <location>
        <begin position="70"/>
        <end position="89"/>
    </location>
</feature>
<keyword evidence="8" id="KW-0378">Hydrolase</keyword>
<dbReference type="SUPFAM" id="SSF47781">
    <property type="entry name" value="RuvA domain 2-like"/>
    <property type="match status" value="1"/>
</dbReference>
<keyword evidence="8" id="KW-0547">Nucleotide-binding</keyword>
<dbReference type="InterPro" id="IPR012340">
    <property type="entry name" value="NA-bd_OB-fold"/>
</dbReference>
<evidence type="ECO:0000256" key="6">
    <source>
        <dbReference type="HAMAP-Rule" id="MF_00031"/>
    </source>
</evidence>
<dbReference type="SUPFAM" id="SSF46929">
    <property type="entry name" value="DNA helicase RuvA subunit, C-terminal domain"/>
    <property type="match status" value="1"/>
</dbReference>
<comment type="subunit">
    <text evidence="6">Homotetramer. Forms an RuvA(8)-RuvB(12)-Holliday junction (HJ) complex. HJ DNA is sandwiched between 2 RuvA tetramers; dsDNA enters through RuvA and exits via RuvB. An RuvB hexamer assembles on each DNA strand where it exits the tetramer. Each RuvB hexamer is contacted by two RuvA subunits (via domain III) on 2 adjacent RuvB subunits; this complex drives branch migration. In the full resolvosome a probable DNA-RuvA(4)-RuvB(12)-RuvC(2) complex forms which resolves the HJ.</text>
</comment>
<dbReference type="InterPro" id="IPR013849">
    <property type="entry name" value="DNA_helicase_Holl-junc_RuvA_I"/>
</dbReference>
<dbReference type="InterPro" id="IPR003583">
    <property type="entry name" value="Hlx-hairpin-Hlx_DNA-bd_motif"/>
</dbReference>
<evidence type="ECO:0000256" key="5">
    <source>
        <dbReference type="ARBA" id="ARBA00023204"/>
    </source>
</evidence>
<dbReference type="InterPro" id="IPR036267">
    <property type="entry name" value="RuvA_C_sf"/>
</dbReference>
<reference evidence="8 9" key="1">
    <citation type="journal article" date="2014" name="FEMS Microbiol. Lett.">
        <title>Draft genome sequences of three Holospora species (Holospora obtusa, Holospora undulata, and Holospora elegans), endonuclear symbiotic bacteria of the ciliate Paramecium caudatum.</title>
        <authorList>
            <person name="Dohra H."/>
            <person name="Tanaka K."/>
            <person name="Suzuki T."/>
            <person name="Fujishima M."/>
            <person name="Suzuki H."/>
        </authorList>
    </citation>
    <scope>NUCLEOTIDE SEQUENCE [LARGE SCALE GENOMIC DNA]</scope>
    <source>
        <strain evidence="8 9">E1</strain>
    </source>
</reference>
<sequence>MIGYLSGRIIRRKSPIIILEIQGIGYVVYVNHRQLERWGDTVSLWIETVMKEHQSELYGFESLKEQSAFLQLQKVPGLGPKVALSILSFFDDVSQLYGAIQQQDFSRFKMIPGIGAKLASRIIQELQQTVMQEDSVRVQCDEEVKTALQALCALGYESRIALNVLQQITKEEKDVDAEAYVRHALKRLPS</sequence>
<dbReference type="Gene3D" id="2.40.50.140">
    <property type="entry name" value="Nucleic acid-binding proteins"/>
    <property type="match status" value="1"/>
</dbReference>
<dbReference type="GO" id="GO:0006310">
    <property type="term" value="P:DNA recombination"/>
    <property type="evidence" value="ECO:0007669"/>
    <property type="project" value="UniProtKB-UniRule"/>
</dbReference>
<evidence type="ECO:0000256" key="2">
    <source>
        <dbReference type="ARBA" id="ARBA00022763"/>
    </source>
</evidence>